<evidence type="ECO:0000313" key="3">
    <source>
        <dbReference type="Proteomes" id="UP000265903"/>
    </source>
</evidence>
<comment type="caution">
    <text evidence="2">The sequence shown here is derived from an EMBL/GenBank/DDBJ whole genome shotgun (WGS) entry which is preliminary data.</text>
</comment>
<gene>
    <name evidence="2" type="ORF">DOQ08_01531</name>
</gene>
<name>A0A3M2RFV6_9GAMM</name>
<dbReference type="AlphaFoldDB" id="A0A3M2RFV6"/>
<keyword evidence="3" id="KW-1185">Reference proteome</keyword>
<accession>A0A3M2RFV6</accession>
<organism evidence="2 3">
    <name type="scientific">Marinobacter litoralis</name>
    <dbReference type="NCBI Taxonomy" id="187981"/>
    <lineage>
        <taxon>Bacteria</taxon>
        <taxon>Pseudomonadati</taxon>
        <taxon>Pseudomonadota</taxon>
        <taxon>Gammaproteobacteria</taxon>
        <taxon>Pseudomonadales</taxon>
        <taxon>Marinobacteraceae</taxon>
        <taxon>Marinobacter</taxon>
    </lineage>
</organism>
<dbReference type="InterPro" id="IPR025983">
    <property type="entry name" value="Cys_rich_CPCC"/>
</dbReference>
<dbReference type="Pfam" id="PF14206">
    <property type="entry name" value="Cys_rich_CPCC"/>
    <property type="match status" value="1"/>
</dbReference>
<feature type="domain" description="Cysteine-rich CPCC" evidence="1">
    <location>
        <begin position="19"/>
        <end position="83"/>
    </location>
</feature>
<sequence>MAAGGPVVLNKRTKVERVPCPCCGYPTLKQRGRYEICCLCIWEDDGEDDDNTHQWGGGPNGEYTLTEARANVRAFGTMYNPKRNTTLTGNDGPEVLSLKQELRALFDGLLSLPDNERASHWKSILDKERALRKAEQRQMTLARGRG</sequence>
<reference evidence="2 3" key="1">
    <citation type="submission" date="2018-08" db="EMBL/GenBank/DDBJ databases">
        <title>Whole Genome Sequence of the Moderate Halophilic Marine Bacterium Marinobacter litoralis Sw-45.</title>
        <authorList>
            <person name="Musa H."/>
        </authorList>
    </citation>
    <scope>NUCLEOTIDE SEQUENCE [LARGE SCALE GENOMIC DNA]</scope>
    <source>
        <strain evidence="2 3">Sw-45</strain>
    </source>
</reference>
<proteinExistence type="predicted"/>
<dbReference type="EMBL" id="QMDL01000002">
    <property type="protein sequence ID" value="RMJ04211.1"/>
    <property type="molecule type" value="Genomic_DNA"/>
</dbReference>
<dbReference type="Proteomes" id="UP000265903">
    <property type="component" value="Unassembled WGS sequence"/>
</dbReference>
<evidence type="ECO:0000313" key="2">
    <source>
        <dbReference type="EMBL" id="RMJ04211.1"/>
    </source>
</evidence>
<protein>
    <recommendedName>
        <fullName evidence="1">Cysteine-rich CPCC domain-containing protein</fullName>
    </recommendedName>
</protein>
<evidence type="ECO:0000259" key="1">
    <source>
        <dbReference type="Pfam" id="PF14206"/>
    </source>
</evidence>